<evidence type="ECO:0000256" key="1">
    <source>
        <dbReference type="SAM" id="MobiDB-lite"/>
    </source>
</evidence>
<feature type="compositionally biased region" description="Basic residues" evidence="1">
    <location>
        <begin position="251"/>
        <end position="262"/>
    </location>
</feature>
<protein>
    <submittedName>
        <fullName evidence="3">Predicted flavin-nucleotide-binding protein, pyridoxine 5'-phosphate oxidase superfamily</fullName>
    </submittedName>
</protein>
<feature type="compositionally biased region" description="Basic and acidic residues" evidence="1">
    <location>
        <begin position="176"/>
        <end position="204"/>
    </location>
</feature>
<feature type="compositionally biased region" description="Low complexity" evidence="1">
    <location>
        <begin position="282"/>
        <end position="297"/>
    </location>
</feature>
<proteinExistence type="predicted"/>
<feature type="region of interest" description="Disordered" evidence="1">
    <location>
        <begin position="176"/>
        <end position="304"/>
    </location>
</feature>
<name>A0A1H7GM15_9NOCA</name>
<feature type="compositionally biased region" description="Low complexity" evidence="1">
    <location>
        <begin position="208"/>
        <end position="220"/>
    </location>
</feature>
<evidence type="ECO:0000259" key="2">
    <source>
        <dbReference type="Pfam" id="PF01243"/>
    </source>
</evidence>
<gene>
    <name evidence="3" type="ORF">SAMN05444583_101469</name>
</gene>
<dbReference type="SUPFAM" id="SSF50475">
    <property type="entry name" value="FMN-binding split barrel"/>
    <property type="match status" value="1"/>
</dbReference>
<dbReference type="InterPro" id="IPR012349">
    <property type="entry name" value="Split_barrel_FMN-bd"/>
</dbReference>
<sequence length="304" mass="33209">MSIRPTLGSVGEHELQNEFGTTERAERFYSDQMLNHLNPTMIEFVARQEMAFVATADSHGECDSTFRAGEPGFIHVIDPRTIAYPEYRGNGVMASLGNIRENPHVGILMMDFVRDLIGLHVNGSARIVEDVDLRAQLADLPDAHAKGRTPERWVVVDVEEAYIHCRKHIPRMEPVDRDRSWGTDDVRRKGGDYFDAKDTPHELPEPVAPAAEIPVEPAKAPARKRTAKKAAATKTPATKSPAKKTPAAKTPAKKAAARKAAPRKAVAATSATSRTPVKKSVAQKTTAARTPAKRAAASEPTVEE</sequence>
<accession>A0A1H7GM15</accession>
<dbReference type="InterPro" id="IPR011576">
    <property type="entry name" value="Pyridox_Oxase_N"/>
</dbReference>
<dbReference type="EMBL" id="FOAW01000001">
    <property type="protein sequence ID" value="SEK36885.1"/>
    <property type="molecule type" value="Genomic_DNA"/>
</dbReference>
<reference evidence="4" key="1">
    <citation type="submission" date="2016-10" db="EMBL/GenBank/DDBJ databases">
        <authorList>
            <person name="Varghese N."/>
            <person name="Submissions S."/>
        </authorList>
    </citation>
    <scope>NUCLEOTIDE SEQUENCE [LARGE SCALE GENOMIC DNA]</scope>
    <source>
        <strain evidence="4">DSM 44675</strain>
    </source>
</reference>
<dbReference type="PANTHER" id="PTHR42815">
    <property type="entry name" value="FAD-BINDING, PUTATIVE (AFU_ORTHOLOGUE AFUA_6G07600)-RELATED"/>
    <property type="match status" value="1"/>
</dbReference>
<feature type="domain" description="Pyridoxamine 5'-phosphate oxidase N-terminal" evidence="2">
    <location>
        <begin position="40"/>
        <end position="165"/>
    </location>
</feature>
<evidence type="ECO:0000313" key="4">
    <source>
        <dbReference type="Proteomes" id="UP000198677"/>
    </source>
</evidence>
<evidence type="ECO:0000313" key="3">
    <source>
        <dbReference type="EMBL" id="SEK36885.1"/>
    </source>
</evidence>
<feature type="compositionally biased region" description="Low complexity" evidence="1">
    <location>
        <begin position="229"/>
        <end position="250"/>
    </location>
</feature>
<organism evidence="3 4">
    <name type="scientific">Rhodococcus maanshanensis</name>
    <dbReference type="NCBI Taxonomy" id="183556"/>
    <lineage>
        <taxon>Bacteria</taxon>
        <taxon>Bacillati</taxon>
        <taxon>Actinomycetota</taxon>
        <taxon>Actinomycetes</taxon>
        <taxon>Mycobacteriales</taxon>
        <taxon>Nocardiaceae</taxon>
        <taxon>Rhodococcus</taxon>
    </lineage>
</organism>
<keyword evidence="4" id="KW-1185">Reference proteome</keyword>
<dbReference type="Pfam" id="PF01243">
    <property type="entry name" value="PNPOx_N"/>
    <property type="match status" value="1"/>
</dbReference>
<dbReference type="PANTHER" id="PTHR42815:SF2">
    <property type="entry name" value="FAD-BINDING, PUTATIVE (AFU_ORTHOLOGUE AFUA_6G07600)-RELATED"/>
    <property type="match status" value="1"/>
</dbReference>
<feature type="compositionally biased region" description="Low complexity" evidence="1">
    <location>
        <begin position="263"/>
        <end position="272"/>
    </location>
</feature>
<dbReference type="AlphaFoldDB" id="A0A1H7GM15"/>
<dbReference type="Proteomes" id="UP000198677">
    <property type="component" value="Unassembled WGS sequence"/>
</dbReference>
<dbReference type="Gene3D" id="2.30.110.10">
    <property type="entry name" value="Electron Transport, Fmn-binding Protein, Chain A"/>
    <property type="match status" value="1"/>
</dbReference>